<accession>A0A8S1V775</accession>
<protein>
    <submittedName>
        <fullName evidence="1">Uncharacterized protein</fullName>
    </submittedName>
</protein>
<reference evidence="1" key="1">
    <citation type="submission" date="2021-01" db="EMBL/GenBank/DDBJ databases">
        <authorList>
            <consortium name="Genoscope - CEA"/>
            <person name="William W."/>
        </authorList>
    </citation>
    <scope>NUCLEOTIDE SEQUENCE</scope>
</reference>
<evidence type="ECO:0000313" key="1">
    <source>
        <dbReference type="EMBL" id="CAD8170626.1"/>
    </source>
</evidence>
<dbReference type="AlphaFoldDB" id="A0A8S1V775"/>
<keyword evidence="2" id="KW-1185">Reference proteome</keyword>
<dbReference type="EMBL" id="CAJJDO010000053">
    <property type="protein sequence ID" value="CAD8170626.1"/>
    <property type="molecule type" value="Genomic_DNA"/>
</dbReference>
<name>A0A8S1V775_9CILI</name>
<sequence>MIKFMDLQSLKQNTLQKRMHYQNNYQIEMNQSISELAASKIILRSSTIRTF</sequence>
<evidence type="ECO:0000313" key="2">
    <source>
        <dbReference type="Proteomes" id="UP000689195"/>
    </source>
</evidence>
<organism evidence="1 2">
    <name type="scientific">Paramecium pentaurelia</name>
    <dbReference type="NCBI Taxonomy" id="43138"/>
    <lineage>
        <taxon>Eukaryota</taxon>
        <taxon>Sar</taxon>
        <taxon>Alveolata</taxon>
        <taxon>Ciliophora</taxon>
        <taxon>Intramacronucleata</taxon>
        <taxon>Oligohymenophorea</taxon>
        <taxon>Peniculida</taxon>
        <taxon>Parameciidae</taxon>
        <taxon>Paramecium</taxon>
    </lineage>
</organism>
<proteinExistence type="predicted"/>
<gene>
    <name evidence="1" type="ORF">PPENT_87.1.T0530153</name>
</gene>
<comment type="caution">
    <text evidence="1">The sequence shown here is derived from an EMBL/GenBank/DDBJ whole genome shotgun (WGS) entry which is preliminary data.</text>
</comment>
<dbReference type="Proteomes" id="UP000689195">
    <property type="component" value="Unassembled WGS sequence"/>
</dbReference>